<organism evidence="3 4">
    <name type="scientific">Halosimplex rubrum</name>
    <dbReference type="NCBI Taxonomy" id="869889"/>
    <lineage>
        <taxon>Archaea</taxon>
        <taxon>Methanobacteriati</taxon>
        <taxon>Methanobacteriota</taxon>
        <taxon>Stenosarchaea group</taxon>
        <taxon>Halobacteria</taxon>
        <taxon>Halobacteriales</taxon>
        <taxon>Haloarculaceae</taxon>
        <taxon>Halosimplex</taxon>
    </lineage>
</organism>
<dbReference type="Proteomes" id="UP000509667">
    <property type="component" value="Chromosome"/>
</dbReference>
<dbReference type="Gene3D" id="1.10.4190.10">
    <property type="entry name" value="Urease accessory protein UreF"/>
    <property type="match status" value="1"/>
</dbReference>
<dbReference type="AlphaFoldDB" id="A0A7D5NZC5"/>
<dbReference type="GeneID" id="56077280"/>
<dbReference type="PANTHER" id="PTHR33620:SF1">
    <property type="entry name" value="UREASE ACCESSORY PROTEIN F"/>
    <property type="match status" value="1"/>
</dbReference>
<keyword evidence="1" id="KW-0996">Nickel insertion</keyword>
<keyword evidence="2" id="KW-0143">Chaperone</keyword>
<dbReference type="KEGG" id="hrr:HZS55_05415"/>
<dbReference type="PIRSF" id="PIRSF009467">
    <property type="entry name" value="Ureas_acces_UreF"/>
    <property type="match status" value="1"/>
</dbReference>
<dbReference type="InterPro" id="IPR038277">
    <property type="entry name" value="UreF_sf"/>
</dbReference>
<dbReference type="GO" id="GO:0016151">
    <property type="term" value="F:nickel cation binding"/>
    <property type="evidence" value="ECO:0007669"/>
    <property type="project" value="InterPro"/>
</dbReference>
<dbReference type="HAMAP" id="MF_01385">
    <property type="entry name" value="UreF"/>
    <property type="match status" value="1"/>
</dbReference>
<dbReference type="EMBL" id="CP058910">
    <property type="protein sequence ID" value="QLH76777.1"/>
    <property type="molecule type" value="Genomic_DNA"/>
</dbReference>
<keyword evidence="4" id="KW-1185">Reference proteome</keyword>
<reference evidence="3 4" key="1">
    <citation type="submission" date="2020-07" db="EMBL/GenBank/DDBJ databases">
        <title>Halosimplex pelagicum sp. nov. and Halosimplex rubrum sp. nov., isolated from salted brown alga Laminaria, and emended description of the genus Halosimplex.</title>
        <authorList>
            <person name="Cui H."/>
        </authorList>
    </citation>
    <scope>NUCLEOTIDE SEQUENCE [LARGE SCALE GENOMIC DNA]</scope>
    <source>
        <strain evidence="3 4">R27</strain>
    </source>
</reference>
<dbReference type="RefSeq" id="WP_179910712.1">
    <property type="nucleotide sequence ID" value="NZ_CP058910.1"/>
</dbReference>
<dbReference type="InterPro" id="IPR002639">
    <property type="entry name" value="UreF"/>
</dbReference>
<evidence type="ECO:0000256" key="2">
    <source>
        <dbReference type="ARBA" id="ARBA00023186"/>
    </source>
</evidence>
<sequence length="229" mass="24581">MSDEATLESLRLADSFLPVGTDSVSYALEQFVADDAVTGADELRELVGTVLRRQHGRADLVALRAAYAAADEGDLSGIERADRRLTAATLPAEFRESSERTGDRLLTLQRDLRDGDLLASYGAAVDAEEAPGNYAVVLGTVAALADVPEREACLLACHEFATAQLGAAQRLVRLGSTEVQRVLDELRPAMVDAVEASAEGDVDDMAPFAPLVDVRSAEHERAQRRLFLS</sequence>
<proteinExistence type="inferred from homology"/>
<evidence type="ECO:0000313" key="3">
    <source>
        <dbReference type="EMBL" id="QLH76777.1"/>
    </source>
</evidence>
<evidence type="ECO:0000313" key="4">
    <source>
        <dbReference type="Proteomes" id="UP000509667"/>
    </source>
</evidence>
<gene>
    <name evidence="3" type="ORF">HZS55_05415</name>
</gene>
<dbReference type="PANTHER" id="PTHR33620">
    <property type="entry name" value="UREASE ACCESSORY PROTEIN F"/>
    <property type="match status" value="1"/>
</dbReference>
<dbReference type="Pfam" id="PF01730">
    <property type="entry name" value="UreF"/>
    <property type="match status" value="1"/>
</dbReference>
<protein>
    <submittedName>
        <fullName evidence="3">Urease accessory protein UreF</fullName>
    </submittedName>
</protein>
<name>A0A7D5NZC5_9EURY</name>
<accession>A0A7D5NZC5</accession>
<evidence type="ECO:0000256" key="1">
    <source>
        <dbReference type="ARBA" id="ARBA00022988"/>
    </source>
</evidence>
<dbReference type="OrthoDB" id="1740at2157"/>